<keyword evidence="11 19" id="KW-0460">Magnesium</keyword>
<evidence type="ECO:0000259" key="22">
    <source>
        <dbReference type="SMART" id="SM00479"/>
    </source>
</evidence>
<dbReference type="SUPFAM" id="SSF53098">
    <property type="entry name" value="Ribonuclease H-like"/>
    <property type="match status" value="1"/>
</dbReference>
<feature type="binding site" evidence="19">
    <location>
        <position position="11"/>
    </location>
    <ligand>
        <name>a divalent metal cation</name>
        <dbReference type="ChEBI" id="CHEBI:60240"/>
        <label>1</label>
        <note>catalytic</note>
    </ligand>
</feature>
<feature type="binding site" evidence="18">
    <location>
        <position position="59"/>
    </location>
    <ligand>
        <name>substrate</name>
    </ligand>
</feature>
<feature type="binding site" evidence="18">
    <location>
        <position position="11"/>
    </location>
    <ligand>
        <name>substrate</name>
    </ligand>
</feature>
<keyword evidence="7 20" id="KW-0540">Nuclease</keyword>
<keyword evidence="24" id="KW-1185">Reference proteome</keyword>
<comment type="subunit">
    <text evidence="15 20">DNA polymerase III contains a core (composed of alpha, epsilon and theta chains) that associates with a tau subunit. This core dimerizes to form the POLIII' complex. PolIII' associates with the gamma complex (composed of gamma, delta, delta', psi and chi chains) and with the beta chain to form the complete DNA polymerase III complex.</text>
</comment>
<evidence type="ECO:0000256" key="11">
    <source>
        <dbReference type="ARBA" id="ARBA00022842"/>
    </source>
</evidence>
<evidence type="ECO:0000256" key="6">
    <source>
        <dbReference type="ARBA" id="ARBA00022705"/>
    </source>
</evidence>
<evidence type="ECO:0000256" key="15">
    <source>
        <dbReference type="ARBA" id="ARBA00026073"/>
    </source>
</evidence>
<dbReference type="OrthoDB" id="9804290at2"/>
<evidence type="ECO:0000256" key="5">
    <source>
        <dbReference type="ARBA" id="ARBA00022695"/>
    </source>
</evidence>
<dbReference type="AlphaFoldDB" id="A0A1I5GMP4"/>
<evidence type="ECO:0000256" key="4">
    <source>
        <dbReference type="ARBA" id="ARBA00022679"/>
    </source>
</evidence>
<protein>
    <recommendedName>
        <fullName evidence="3 20">DNA polymerase III subunit epsilon</fullName>
        <ecNumber evidence="2 20">2.7.7.7</ecNumber>
    </recommendedName>
</protein>
<evidence type="ECO:0000256" key="16">
    <source>
        <dbReference type="ARBA" id="ARBA00049244"/>
    </source>
</evidence>
<dbReference type="GO" id="GO:0005829">
    <property type="term" value="C:cytosol"/>
    <property type="evidence" value="ECO:0007669"/>
    <property type="project" value="TreeGrafter"/>
</dbReference>
<comment type="function">
    <text evidence="14 20">DNA polymerase III is a complex, multichain enzyme responsible for most of the replicative synthesis in bacteria. The epsilon subunit contain the editing function and is a proofreading 3'-5' exonuclease.</text>
</comment>
<feature type="domain" description="Exonuclease" evidence="22">
    <location>
        <begin position="4"/>
        <end position="174"/>
    </location>
</feature>
<organism evidence="23 24">
    <name type="scientific">Cohaesibacter marisflavi</name>
    <dbReference type="NCBI Taxonomy" id="655353"/>
    <lineage>
        <taxon>Bacteria</taxon>
        <taxon>Pseudomonadati</taxon>
        <taxon>Pseudomonadota</taxon>
        <taxon>Alphaproteobacteria</taxon>
        <taxon>Hyphomicrobiales</taxon>
        <taxon>Cohaesibacteraceae</taxon>
    </lineage>
</organism>
<dbReference type="InterPro" id="IPR036397">
    <property type="entry name" value="RNaseH_sf"/>
</dbReference>
<dbReference type="RefSeq" id="WP_090072335.1">
    <property type="nucleotide sequence ID" value="NZ_FOVR01000005.1"/>
</dbReference>
<feature type="region of interest" description="Disordered" evidence="21">
    <location>
        <begin position="178"/>
        <end position="209"/>
    </location>
</feature>
<dbReference type="FunFam" id="3.30.420.10:FF:000012">
    <property type="entry name" value="DNA polymerase III subunit epsilon"/>
    <property type="match status" value="1"/>
</dbReference>
<keyword evidence="9 20" id="KW-0378">Hydrolase</keyword>
<feature type="binding site" evidence="18">
    <location>
        <position position="157"/>
    </location>
    <ligand>
        <name>substrate</name>
    </ligand>
</feature>
<evidence type="ECO:0000256" key="3">
    <source>
        <dbReference type="ARBA" id="ARBA00020352"/>
    </source>
</evidence>
<dbReference type="InterPro" id="IPR012337">
    <property type="entry name" value="RNaseH-like_sf"/>
</dbReference>
<dbReference type="NCBIfam" id="NF004316">
    <property type="entry name" value="PRK05711.1"/>
    <property type="match status" value="1"/>
</dbReference>
<dbReference type="EC" id="2.7.7.7" evidence="2 20"/>
<evidence type="ECO:0000256" key="12">
    <source>
        <dbReference type="ARBA" id="ARBA00022932"/>
    </source>
</evidence>
<comment type="cofactor">
    <cofactor evidence="1 20">
        <name>Mn(2+)</name>
        <dbReference type="ChEBI" id="CHEBI:29035"/>
    </cofactor>
</comment>
<dbReference type="InterPro" id="IPR013520">
    <property type="entry name" value="Ribonucl_H"/>
</dbReference>
<evidence type="ECO:0000256" key="19">
    <source>
        <dbReference type="PIRSR" id="PIRSR606309-3"/>
    </source>
</evidence>
<comment type="cofactor">
    <cofactor evidence="19">
        <name>Mg(2+)</name>
        <dbReference type="ChEBI" id="CHEBI:18420"/>
    </cofactor>
    <cofactor evidence="19">
        <name>Mn(2+)</name>
        <dbReference type="ChEBI" id="CHEBI:29035"/>
    </cofactor>
    <text evidence="19">Binds 2 divalent metal cations. Magnesium or manganese.</text>
</comment>
<evidence type="ECO:0000256" key="14">
    <source>
        <dbReference type="ARBA" id="ARBA00025483"/>
    </source>
</evidence>
<evidence type="ECO:0000256" key="21">
    <source>
        <dbReference type="SAM" id="MobiDB-lite"/>
    </source>
</evidence>
<evidence type="ECO:0000256" key="18">
    <source>
        <dbReference type="PIRSR" id="PIRSR606309-2"/>
    </source>
</evidence>
<dbReference type="InterPro" id="IPR006309">
    <property type="entry name" value="DnaQ_proteo"/>
</dbReference>
<dbReference type="GO" id="GO:0008408">
    <property type="term" value="F:3'-5' exonuclease activity"/>
    <property type="evidence" value="ECO:0007669"/>
    <property type="project" value="TreeGrafter"/>
</dbReference>
<keyword evidence="13 19" id="KW-0464">Manganese</keyword>
<evidence type="ECO:0000313" key="23">
    <source>
        <dbReference type="EMBL" id="SFO37189.1"/>
    </source>
</evidence>
<evidence type="ECO:0000256" key="7">
    <source>
        <dbReference type="ARBA" id="ARBA00022722"/>
    </source>
</evidence>
<evidence type="ECO:0000256" key="1">
    <source>
        <dbReference type="ARBA" id="ARBA00001936"/>
    </source>
</evidence>
<feature type="binding site" evidence="19">
    <location>
        <position position="157"/>
    </location>
    <ligand>
        <name>a divalent metal cation</name>
        <dbReference type="ChEBI" id="CHEBI:60240"/>
        <label>1</label>
        <note>catalytic</note>
    </ligand>
</feature>
<evidence type="ECO:0000256" key="20">
    <source>
        <dbReference type="RuleBase" id="RU364087"/>
    </source>
</evidence>
<evidence type="ECO:0000256" key="2">
    <source>
        <dbReference type="ARBA" id="ARBA00012417"/>
    </source>
</evidence>
<dbReference type="SMART" id="SM00479">
    <property type="entry name" value="EXOIII"/>
    <property type="match status" value="1"/>
</dbReference>
<dbReference type="Pfam" id="PF00929">
    <property type="entry name" value="RNase_T"/>
    <property type="match status" value="1"/>
</dbReference>
<dbReference type="InterPro" id="IPR006054">
    <property type="entry name" value="DnaQ"/>
</dbReference>
<dbReference type="GO" id="GO:0003887">
    <property type="term" value="F:DNA-directed DNA polymerase activity"/>
    <property type="evidence" value="ECO:0007669"/>
    <property type="project" value="UniProtKB-KW"/>
</dbReference>
<gene>
    <name evidence="20" type="primary">dnaQ</name>
    <name evidence="23" type="ORF">SAMN04488056_10561</name>
</gene>
<dbReference type="GO" id="GO:0045004">
    <property type="term" value="P:DNA replication proofreading"/>
    <property type="evidence" value="ECO:0007669"/>
    <property type="project" value="TreeGrafter"/>
</dbReference>
<proteinExistence type="predicted"/>
<evidence type="ECO:0000256" key="8">
    <source>
        <dbReference type="ARBA" id="ARBA00022723"/>
    </source>
</evidence>
<feature type="active site" description="Proton acceptor" evidence="17">
    <location>
        <position position="152"/>
    </location>
</feature>
<dbReference type="Proteomes" id="UP000199236">
    <property type="component" value="Unassembled WGS sequence"/>
</dbReference>
<comment type="catalytic activity">
    <reaction evidence="16 20">
        <text>DNA(n) + a 2'-deoxyribonucleoside 5'-triphosphate = DNA(n+1) + diphosphate</text>
        <dbReference type="Rhea" id="RHEA:22508"/>
        <dbReference type="Rhea" id="RHEA-COMP:17339"/>
        <dbReference type="Rhea" id="RHEA-COMP:17340"/>
        <dbReference type="ChEBI" id="CHEBI:33019"/>
        <dbReference type="ChEBI" id="CHEBI:61560"/>
        <dbReference type="ChEBI" id="CHEBI:173112"/>
        <dbReference type="EC" id="2.7.7.7"/>
    </reaction>
</comment>
<feature type="binding site" evidence="18">
    <location>
        <position position="54"/>
    </location>
    <ligand>
        <name>substrate</name>
    </ligand>
</feature>
<keyword evidence="6 20" id="KW-0235">DNA replication</keyword>
<dbReference type="CDD" id="cd06131">
    <property type="entry name" value="DNA_pol_III_epsilon_Ecoli_like"/>
    <property type="match status" value="1"/>
</dbReference>
<dbReference type="GO" id="GO:0003677">
    <property type="term" value="F:DNA binding"/>
    <property type="evidence" value="ECO:0007669"/>
    <property type="project" value="InterPro"/>
</dbReference>
<keyword evidence="8 19" id="KW-0479">Metal-binding</keyword>
<sequence>MALREIVFDTETTGLDVMTGDRIVEIGCVELINHLPTENNFHVYINPERDMPEEAFRVHGLSEEFLSDKPKFAEIAKDFHDFIKDTVLIAHNASFDVKFLNWELDKAGFPKIKNDLVIDTLAMARQKFPAGPNNLDVLCSRFGIDNSKRTLHGALLDSEILADVYLELIGGRQTSFMLSNDQQNDSDGEDWEATRVRKPAKARPSPLPTRLTEEEISAHRVFLGELKGEMIWSHYMPPEPGEEADQDQTEA</sequence>
<keyword evidence="12 20" id="KW-0239">DNA-directed DNA polymerase</keyword>
<keyword evidence="5 20" id="KW-0548">Nucleotidyltransferase</keyword>
<dbReference type="GO" id="GO:0046872">
    <property type="term" value="F:metal ion binding"/>
    <property type="evidence" value="ECO:0007669"/>
    <property type="project" value="UniProtKB-KW"/>
</dbReference>
<dbReference type="NCBIfam" id="TIGR00573">
    <property type="entry name" value="dnaq"/>
    <property type="match status" value="1"/>
</dbReference>
<feature type="binding site" evidence="18">
    <location>
        <position position="9"/>
    </location>
    <ligand>
        <name>substrate</name>
    </ligand>
</feature>
<evidence type="ECO:0000256" key="13">
    <source>
        <dbReference type="ARBA" id="ARBA00023211"/>
    </source>
</evidence>
<reference evidence="23 24" key="1">
    <citation type="submission" date="2016-10" db="EMBL/GenBank/DDBJ databases">
        <authorList>
            <person name="de Groot N.N."/>
        </authorList>
    </citation>
    <scope>NUCLEOTIDE SEQUENCE [LARGE SCALE GENOMIC DNA]</scope>
    <source>
        <strain evidence="23 24">CGMCC 1.9157</strain>
    </source>
</reference>
<evidence type="ECO:0000313" key="24">
    <source>
        <dbReference type="Proteomes" id="UP000199236"/>
    </source>
</evidence>
<evidence type="ECO:0000256" key="17">
    <source>
        <dbReference type="PIRSR" id="PIRSR606309-1"/>
    </source>
</evidence>
<dbReference type="STRING" id="655353.SAMN04488056_10561"/>
<feature type="binding site" evidence="19">
    <location>
        <position position="9"/>
    </location>
    <ligand>
        <name>a divalent metal cation</name>
        <dbReference type="ChEBI" id="CHEBI:60240"/>
        <label>1</label>
        <note>catalytic</note>
    </ligand>
</feature>
<keyword evidence="4 20" id="KW-0808">Transferase</keyword>
<dbReference type="NCBIfam" id="TIGR01406">
    <property type="entry name" value="dnaQ_proteo"/>
    <property type="match status" value="1"/>
</dbReference>
<evidence type="ECO:0000256" key="10">
    <source>
        <dbReference type="ARBA" id="ARBA00022839"/>
    </source>
</evidence>
<name>A0A1I5GMP4_9HYPH</name>
<dbReference type="EMBL" id="FOVR01000005">
    <property type="protein sequence ID" value="SFO37189.1"/>
    <property type="molecule type" value="Genomic_DNA"/>
</dbReference>
<dbReference type="PANTHER" id="PTHR30231:SF41">
    <property type="entry name" value="DNA POLYMERASE III SUBUNIT EPSILON"/>
    <property type="match status" value="1"/>
</dbReference>
<evidence type="ECO:0000256" key="9">
    <source>
        <dbReference type="ARBA" id="ARBA00022801"/>
    </source>
</evidence>
<accession>A0A1I5GMP4</accession>
<keyword evidence="10 20" id="KW-0269">Exonuclease</keyword>
<dbReference type="PANTHER" id="PTHR30231">
    <property type="entry name" value="DNA POLYMERASE III SUBUNIT EPSILON"/>
    <property type="match status" value="1"/>
</dbReference>
<dbReference type="Gene3D" id="3.30.420.10">
    <property type="entry name" value="Ribonuclease H-like superfamily/Ribonuclease H"/>
    <property type="match status" value="1"/>
</dbReference>